<sequence length="272" mass="27935">MPPAIIAAGVGAAASVGGGLIARSGAKKAARAQEQAAQRAEQTQREMFERQIALQEPFRQAGMTAQQQIMQLLGIGGDANAAGYGSLARPFGQADFAQDPGYAFRQSEGMRALERSAAARGGLMSGATMKGIQRFGQDLASQEYQNAFNRFQIERAARLNPLQSLMGAGQSATNVMTGATGAAGQNIGQMQLGAGQARASGYVGGANALAGALQGVGQAASSFPLYQAQINYMNRGAPAGGMGGGIGGGQNTSMPANMMMFPTRPTQYGSFI</sequence>
<gene>
    <name evidence="1" type="ORF">UFOVP406_7</name>
</gene>
<reference evidence="1" key="1">
    <citation type="submission" date="2020-04" db="EMBL/GenBank/DDBJ databases">
        <authorList>
            <person name="Chiriac C."/>
            <person name="Salcher M."/>
            <person name="Ghai R."/>
            <person name="Kavagutti S V."/>
        </authorList>
    </citation>
    <scope>NUCLEOTIDE SEQUENCE</scope>
</reference>
<name>A0A6J5M4C8_9CAUD</name>
<evidence type="ECO:0008006" key="2">
    <source>
        <dbReference type="Google" id="ProtNLM"/>
    </source>
</evidence>
<protein>
    <recommendedName>
        <fullName evidence="2">DNA transfer protein</fullName>
    </recommendedName>
</protein>
<proteinExistence type="predicted"/>
<accession>A0A6J5M4C8</accession>
<evidence type="ECO:0000313" key="1">
    <source>
        <dbReference type="EMBL" id="CAB4140217.1"/>
    </source>
</evidence>
<organism evidence="1">
    <name type="scientific">uncultured Caudovirales phage</name>
    <dbReference type="NCBI Taxonomy" id="2100421"/>
    <lineage>
        <taxon>Viruses</taxon>
        <taxon>Duplodnaviria</taxon>
        <taxon>Heunggongvirae</taxon>
        <taxon>Uroviricota</taxon>
        <taxon>Caudoviricetes</taxon>
        <taxon>Peduoviridae</taxon>
        <taxon>Maltschvirus</taxon>
        <taxon>Maltschvirus maltsch</taxon>
    </lineage>
</organism>
<dbReference type="EMBL" id="LR796372">
    <property type="protein sequence ID" value="CAB4140217.1"/>
    <property type="molecule type" value="Genomic_DNA"/>
</dbReference>